<keyword evidence="1" id="KW-1133">Transmembrane helix</keyword>
<protein>
    <recommendedName>
        <fullName evidence="5">CDP-archaeol synthase</fullName>
    </recommendedName>
</protein>
<feature type="signal peptide" evidence="2">
    <location>
        <begin position="1"/>
        <end position="21"/>
    </location>
</feature>
<keyword evidence="4" id="KW-1185">Reference proteome</keyword>
<reference evidence="3 4" key="1">
    <citation type="submission" date="2016-03" db="EMBL/GenBank/DDBJ databases">
        <authorList>
            <person name="Ploux O."/>
        </authorList>
    </citation>
    <scope>NUCLEOTIDE SEQUENCE [LARGE SCALE GENOMIC DNA]</scope>
    <source>
        <strain evidence="3 4">R-45370</strain>
    </source>
</reference>
<gene>
    <name evidence="3" type="ORF">A1359_12375</name>
</gene>
<keyword evidence="1" id="KW-0812">Transmembrane</keyword>
<keyword evidence="2" id="KW-0732">Signal</keyword>
<dbReference type="Pfam" id="PF01864">
    <property type="entry name" value="CarS-like"/>
    <property type="match status" value="2"/>
</dbReference>
<dbReference type="PANTHER" id="PTHR39650:SF1">
    <property type="entry name" value="CDP-ARCHAEOL SYNTHASE"/>
    <property type="match status" value="1"/>
</dbReference>
<evidence type="ECO:0000313" key="4">
    <source>
        <dbReference type="Proteomes" id="UP000078476"/>
    </source>
</evidence>
<evidence type="ECO:0008006" key="5">
    <source>
        <dbReference type="Google" id="ProtNLM"/>
    </source>
</evidence>
<feature type="transmembrane region" description="Helical" evidence="1">
    <location>
        <begin position="119"/>
        <end position="147"/>
    </location>
</feature>
<sequence>MMSGCFTCIAVALLLLVSANAAPILARNVFRQRYACPLDAGLKLSDGQPLFGHSKTWRGLVCAVFSVTVVAGLLGFDPVVGGLFGLLSMLGDLFASFCKRRLGKTASSRARGLDTLPESLLPAWILSTPLGLSALDIVLLVVLFFVIEEFVSPLLYKWHIRQRPY</sequence>
<dbReference type="OrthoDB" id="8850121at2"/>
<dbReference type="STRING" id="980561.A1359_12375"/>
<feature type="chain" id="PRO_5008068793" description="CDP-archaeol synthase" evidence="2">
    <location>
        <begin position="22"/>
        <end position="165"/>
    </location>
</feature>
<evidence type="ECO:0000313" key="3">
    <source>
        <dbReference type="EMBL" id="OAI13425.1"/>
    </source>
</evidence>
<proteinExistence type="predicted"/>
<dbReference type="AlphaFoldDB" id="A0A177N6D7"/>
<keyword evidence="1" id="KW-0472">Membrane</keyword>
<dbReference type="InterPro" id="IPR032690">
    <property type="entry name" value="CarS"/>
</dbReference>
<dbReference type="RefSeq" id="WP_083960656.1">
    <property type="nucleotide sequence ID" value="NZ_LUUI01000120.1"/>
</dbReference>
<name>A0A177N6D7_9GAMM</name>
<organism evidence="3 4">
    <name type="scientific">Methylomonas lenta</name>
    <dbReference type="NCBI Taxonomy" id="980561"/>
    <lineage>
        <taxon>Bacteria</taxon>
        <taxon>Pseudomonadati</taxon>
        <taxon>Pseudomonadota</taxon>
        <taxon>Gammaproteobacteria</taxon>
        <taxon>Methylococcales</taxon>
        <taxon>Methylococcaceae</taxon>
        <taxon>Methylomonas</taxon>
    </lineage>
</organism>
<evidence type="ECO:0000256" key="2">
    <source>
        <dbReference type="SAM" id="SignalP"/>
    </source>
</evidence>
<evidence type="ECO:0000256" key="1">
    <source>
        <dbReference type="SAM" id="Phobius"/>
    </source>
</evidence>
<dbReference type="Proteomes" id="UP000078476">
    <property type="component" value="Unassembled WGS sequence"/>
</dbReference>
<dbReference type="EMBL" id="LUUI01000120">
    <property type="protein sequence ID" value="OAI13425.1"/>
    <property type="molecule type" value="Genomic_DNA"/>
</dbReference>
<dbReference type="PANTHER" id="PTHR39650">
    <property type="entry name" value="CDP-ARCHAEOL SYNTHASE"/>
    <property type="match status" value="1"/>
</dbReference>
<comment type="caution">
    <text evidence="3">The sequence shown here is derived from an EMBL/GenBank/DDBJ whole genome shotgun (WGS) entry which is preliminary data.</text>
</comment>
<accession>A0A177N6D7</accession>